<dbReference type="Proteomes" id="UP001321473">
    <property type="component" value="Unassembled WGS sequence"/>
</dbReference>
<dbReference type="AlphaFoldDB" id="A0AAQ4DTQ3"/>
<protein>
    <submittedName>
        <fullName evidence="1">Uncharacterized protein</fullName>
    </submittedName>
</protein>
<accession>A0AAQ4DTQ3</accession>
<organism evidence="1 2">
    <name type="scientific">Amblyomma americanum</name>
    <name type="common">Lone star tick</name>
    <dbReference type="NCBI Taxonomy" id="6943"/>
    <lineage>
        <taxon>Eukaryota</taxon>
        <taxon>Metazoa</taxon>
        <taxon>Ecdysozoa</taxon>
        <taxon>Arthropoda</taxon>
        <taxon>Chelicerata</taxon>
        <taxon>Arachnida</taxon>
        <taxon>Acari</taxon>
        <taxon>Parasitiformes</taxon>
        <taxon>Ixodida</taxon>
        <taxon>Ixodoidea</taxon>
        <taxon>Ixodidae</taxon>
        <taxon>Amblyomminae</taxon>
        <taxon>Amblyomma</taxon>
    </lineage>
</organism>
<dbReference type="EMBL" id="JARKHS020026962">
    <property type="protein sequence ID" value="KAK8765843.1"/>
    <property type="molecule type" value="Genomic_DNA"/>
</dbReference>
<evidence type="ECO:0000313" key="1">
    <source>
        <dbReference type="EMBL" id="KAK8765843.1"/>
    </source>
</evidence>
<gene>
    <name evidence="1" type="ORF">V5799_007376</name>
</gene>
<comment type="caution">
    <text evidence="1">The sequence shown here is derived from an EMBL/GenBank/DDBJ whole genome shotgun (WGS) entry which is preliminary data.</text>
</comment>
<proteinExistence type="predicted"/>
<evidence type="ECO:0000313" key="2">
    <source>
        <dbReference type="Proteomes" id="UP001321473"/>
    </source>
</evidence>
<keyword evidence="2" id="KW-1185">Reference proteome</keyword>
<sequence>MEIEDFIDLRPFTEEKDRYTKADRGLVVMFQPFVGKGTQIIGVFASKGNVKAALLLRSFWRPQYFARKLASA</sequence>
<name>A0AAQ4DTQ3_AMBAM</name>
<reference evidence="1 2" key="1">
    <citation type="journal article" date="2023" name="Arcadia Sci">
        <title>De novo assembly of a long-read Amblyomma americanum tick genome.</title>
        <authorList>
            <person name="Chou S."/>
            <person name="Poskanzer K.E."/>
            <person name="Rollins M."/>
            <person name="Thuy-Boun P.S."/>
        </authorList>
    </citation>
    <scope>NUCLEOTIDE SEQUENCE [LARGE SCALE GENOMIC DNA]</scope>
    <source>
        <strain evidence="1">F_SG_1</strain>
        <tissue evidence="1">Salivary glands</tissue>
    </source>
</reference>